<organism evidence="1 2">
    <name type="scientific">Electrophorus voltai</name>
    <dbReference type="NCBI Taxonomy" id="2609070"/>
    <lineage>
        <taxon>Eukaryota</taxon>
        <taxon>Metazoa</taxon>
        <taxon>Chordata</taxon>
        <taxon>Craniata</taxon>
        <taxon>Vertebrata</taxon>
        <taxon>Euteleostomi</taxon>
        <taxon>Actinopterygii</taxon>
        <taxon>Neopterygii</taxon>
        <taxon>Teleostei</taxon>
        <taxon>Ostariophysi</taxon>
        <taxon>Gymnotiformes</taxon>
        <taxon>Gymnotoidei</taxon>
        <taxon>Gymnotidae</taxon>
        <taxon>Electrophorus</taxon>
    </lineage>
</organism>
<gene>
    <name evidence="1" type="ORF">P4O66_021780</name>
</gene>
<protein>
    <submittedName>
        <fullName evidence="1">Uncharacterized protein</fullName>
    </submittedName>
</protein>
<keyword evidence="2" id="KW-1185">Reference proteome</keyword>
<name>A0AAD8ZN83_9TELE</name>
<reference evidence="1" key="1">
    <citation type="submission" date="2023-03" db="EMBL/GenBank/DDBJ databases">
        <title>Electrophorus voltai genome.</title>
        <authorList>
            <person name="Bian C."/>
        </authorList>
    </citation>
    <scope>NUCLEOTIDE SEQUENCE</scope>
    <source>
        <strain evidence="1">CB-2022</strain>
        <tissue evidence="1">Muscle</tissue>
    </source>
</reference>
<evidence type="ECO:0000313" key="1">
    <source>
        <dbReference type="EMBL" id="KAK1802422.1"/>
    </source>
</evidence>
<dbReference type="AlphaFoldDB" id="A0AAD8ZN83"/>
<comment type="caution">
    <text evidence="1">The sequence shown here is derived from an EMBL/GenBank/DDBJ whole genome shotgun (WGS) entry which is preliminary data.</text>
</comment>
<dbReference type="EMBL" id="JAROKS010000007">
    <property type="protein sequence ID" value="KAK1802422.1"/>
    <property type="molecule type" value="Genomic_DNA"/>
</dbReference>
<accession>A0AAD8ZN83</accession>
<sequence>MSCEAFGIQDSGWQRCRNTERLYQTAGSVSFVHAILYPVRAGTSIWGRDTIPTTNTTLLPALLLDLTLHEQMFEERWEMVGLFGGYLSIPSACAAQLIHINEDCYLLHACEISSWPLLVFAEVRRFDVCTDSSHYSPQITTNTKASITTNTKASITTNTNGSITTNTKASITTNTNGSITTNTNGSITTNTKASITTNTTASITTNTKITITTNTNGSITTNPKASITTSTNGSITTNPKASITTNTTASITTNTKASITTNTNITVTTSVIMLNLSNGTGSNQYVDTPMVEEICLNDEFICGGHVGLPDSKAYSILPHTDSGMVTICPSPAHYANTIRPSPAHYVFCP</sequence>
<proteinExistence type="predicted"/>
<dbReference type="Proteomes" id="UP001239994">
    <property type="component" value="Unassembled WGS sequence"/>
</dbReference>
<evidence type="ECO:0000313" key="2">
    <source>
        <dbReference type="Proteomes" id="UP001239994"/>
    </source>
</evidence>